<dbReference type="InterPro" id="IPR006703">
    <property type="entry name" value="G_AIG1"/>
</dbReference>
<evidence type="ECO:0000256" key="3">
    <source>
        <dbReference type="ARBA" id="ARBA00023134"/>
    </source>
</evidence>
<evidence type="ECO:0000313" key="8">
    <source>
        <dbReference type="Proteomes" id="UP000314986"/>
    </source>
</evidence>
<dbReference type="RefSeq" id="XP_007907032.1">
    <property type="nucleotide sequence ID" value="XM_007908841.2"/>
</dbReference>
<dbReference type="Gene3D" id="3.40.50.300">
    <property type="entry name" value="P-loop containing nucleotide triphosphate hydrolases"/>
    <property type="match status" value="1"/>
</dbReference>
<accession>A0A4W3HJF5</accession>
<keyword evidence="3" id="KW-0342">GTP-binding</keyword>
<dbReference type="RefSeq" id="XP_007907031.1">
    <property type="nucleotide sequence ID" value="XM_007908840.2"/>
</dbReference>
<name>A0A4W3HJF5_CALMI</name>
<dbReference type="InterPro" id="IPR045058">
    <property type="entry name" value="GIMA/IAN/Toc"/>
</dbReference>
<dbReference type="AlphaFoldDB" id="A0A4W3HJF5"/>
<dbReference type="GO" id="GO:0005525">
    <property type="term" value="F:GTP binding"/>
    <property type="evidence" value="ECO:0007669"/>
    <property type="project" value="UniProtKB-KW"/>
</dbReference>
<sequence>MMTDQEETFLNILLLGSIQSGKSATGNCLLGMYDFNSKLSFNSVTEDCRNCATWVDNIMRRNGKNLRLQVNVLDTPGYPHPKLSNELVKDSIRKGLRQHFKDGLHFALIVLRADIPVCEDDNQIMHLVKDILGSSWNTFTALVFTQRDTVEKAGYDGEEYLLTATEPLKQLLRSVHNRYHFVNNCADFLRDEQGPLLAKIMTFFRQNHYKVLQF</sequence>
<evidence type="ECO:0000256" key="1">
    <source>
        <dbReference type="ARBA" id="ARBA00008535"/>
    </source>
</evidence>
<dbReference type="GeneID" id="103188752"/>
<evidence type="ECO:0000313" key="7">
    <source>
        <dbReference type="Ensembl" id="ENSCMIP00000017193.1"/>
    </source>
</evidence>
<reference evidence="8" key="1">
    <citation type="journal article" date="2006" name="Science">
        <title>Ancient noncoding elements conserved in the human genome.</title>
        <authorList>
            <person name="Venkatesh B."/>
            <person name="Kirkness E.F."/>
            <person name="Loh Y.H."/>
            <person name="Halpern A.L."/>
            <person name="Lee A.P."/>
            <person name="Johnson J."/>
            <person name="Dandona N."/>
            <person name="Viswanathan L.D."/>
            <person name="Tay A."/>
            <person name="Venter J.C."/>
            <person name="Strausberg R.L."/>
            <person name="Brenner S."/>
        </authorList>
    </citation>
    <scope>NUCLEOTIDE SEQUENCE [LARGE SCALE GENOMIC DNA]</scope>
</reference>
<reference evidence="7" key="5">
    <citation type="submission" date="2025-09" db="UniProtKB">
        <authorList>
            <consortium name="Ensembl"/>
        </authorList>
    </citation>
    <scope>IDENTIFICATION</scope>
</reference>
<dbReference type="InParanoid" id="A0A4W3HJF5"/>
<dbReference type="Pfam" id="PF04548">
    <property type="entry name" value="AIG1"/>
    <property type="match status" value="1"/>
</dbReference>
<dbReference type="PANTHER" id="PTHR10903:SF103">
    <property type="entry name" value="GTPASE IMAP FAMILY MEMBER GIMD1"/>
    <property type="match status" value="1"/>
</dbReference>
<reference evidence="7" key="4">
    <citation type="submission" date="2025-08" db="UniProtKB">
        <authorList>
            <consortium name="Ensembl"/>
        </authorList>
    </citation>
    <scope>IDENTIFICATION</scope>
</reference>
<dbReference type="FunFam" id="3.40.50.300:FF:001392">
    <property type="entry name" value="GTPase IMAP family member GIMD1"/>
    <property type="match status" value="1"/>
</dbReference>
<proteinExistence type="inferred from homology"/>
<dbReference type="KEGG" id="cmk:103188752"/>
<dbReference type="OMA" id="GKAMTDP"/>
<reference evidence="8" key="3">
    <citation type="journal article" date="2014" name="Nature">
        <title>Elephant shark genome provides unique insights into gnathostome evolution.</title>
        <authorList>
            <consortium name="International Elephant Shark Genome Sequencing Consortium"/>
            <person name="Venkatesh B."/>
            <person name="Lee A.P."/>
            <person name="Ravi V."/>
            <person name="Maurya A.K."/>
            <person name="Lian M.M."/>
            <person name="Swann J.B."/>
            <person name="Ohta Y."/>
            <person name="Flajnik M.F."/>
            <person name="Sutoh Y."/>
            <person name="Kasahara M."/>
            <person name="Hoon S."/>
            <person name="Gangu V."/>
            <person name="Roy S.W."/>
            <person name="Irimia M."/>
            <person name="Korzh V."/>
            <person name="Kondrychyn I."/>
            <person name="Lim Z.W."/>
            <person name="Tay B.H."/>
            <person name="Tohari S."/>
            <person name="Kong K.W."/>
            <person name="Ho S."/>
            <person name="Lorente-Galdos B."/>
            <person name="Quilez J."/>
            <person name="Marques-Bonet T."/>
            <person name="Raney B.J."/>
            <person name="Ingham P.W."/>
            <person name="Tay A."/>
            <person name="Hillier L.W."/>
            <person name="Minx P."/>
            <person name="Boehm T."/>
            <person name="Wilson R.K."/>
            <person name="Brenner S."/>
            <person name="Warren W.C."/>
        </authorList>
    </citation>
    <scope>NUCLEOTIDE SEQUENCE [LARGE SCALE GENOMIC DNA]</scope>
</reference>
<dbReference type="Ensembl" id="ENSCMIT00000017531.1">
    <property type="protein sequence ID" value="ENSCMIP00000017193.1"/>
    <property type="gene ID" value="ENSCMIG00000008218.1"/>
</dbReference>
<dbReference type="Proteomes" id="UP000314986">
    <property type="component" value="Unassembled WGS sequence"/>
</dbReference>
<organism evidence="7 8">
    <name type="scientific">Callorhinchus milii</name>
    <name type="common">Ghost shark</name>
    <dbReference type="NCBI Taxonomy" id="7868"/>
    <lineage>
        <taxon>Eukaryota</taxon>
        <taxon>Metazoa</taxon>
        <taxon>Chordata</taxon>
        <taxon>Craniata</taxon>
        <taxon>Vertebrata</taxon>
        <taxon>Chondrichthyes</taxon>
        <taxon>Holocephali</taxon>
        <taxon>Chimaeriformes</taxon>
        <taxon>Callorhinchidae</taxon>
        <taxon>Callorhinchus</taxon>
    </lineage>
</organism>
<dbReference type="OrthoDB" id="8954335at2759"/>
<dbReference type="GeneTree" id="ENSGT00530000069080"/>
<protein>
    <recommendedName>
        <fullName evidence="4">GTPase IMAP family member GIMD1</fullName>
    </recommendedName>
    <alternativeName>
        <fullName evidence="5">GIMAP family P-loop NTPase domain-containing protein 1</fullName>
    </alternativeName>
</protein>
<evidence type="ECO:0000256" key="5">
    <source>
        <dbReference type="ARBA" id="ARBA00076741"/>
    </source>
</evidence>
<reference evidence="8" key="2">
    <citation type="journal article" date="2007" name="PLoS Biol.">
        <title>Survey sequencing and comparative analysis of the elephant shark (Callorhinchus milii) genome.</title>
        <authorList>
            <person name="Venkatesh B."/>
            <person name="Kirkness E.F."/>
            <person name="Loh Y.H."/>
            <person name="Halpern A.L."/>
            <person name="Lee A.P."/>
            <person name="Johnson J."/>
            <person name="Dandona N."/>
            <person name="Viswanathan L.D."/>
            <person name="Tay A."/>
            <person name="Venter J.C."/>
            <person name="Strausberg R.L."/>
            <person name="Brenner S."/>
        </authorList>
    </citation>
    <scope>NUCLEOTIDE SEQUENCE [LARGE SCALE GENOMIC DNA]</scope>
</reference>
<keyword evidence="8" id="KW-1185">Reference proteome</keyword>
<evidence type="ECO:0000259" key="6">
    <source>
        <dbReference type="PROSITE" id="PS51720"/>
    </source>
</evidence>
<dbReference type="PANTHER" id="PTHR10903">
    <property type="entry name" value="GTPASE, IMAP FAMILY MEMBER-RELATED"/>
    <property type="match status" value="1"/>
</dbReference>
<dbReference type="InterPro" id="IPR027417">
    <property type="entry name" value="P-loop_NTPase"/>
</dbReference>
<comment type="similarity">
    <text evidence="1">Belongs to the TRAFAC class TrmE-Era-EngA-EngB-Septin-like GTPase superfamily. AIG1/Toc34/Toc159-like paraseptin GTPase family. IAN subfamily.</text>
</comment>
<evidence type="ECO:0000256" key="2">
    <source>
        <dbReference type="ARBA" id="ARBA00022741"/>
    </source>
</evidence>
<dbReference type="PROSITE" id="PS51720">
    <property type="entry name" value="G_AIG1"/>
    <property type="match status" value="1"/>
</dbReference>
<keyword evidence="2" id="KW-0547">Nucleotide-binding</keyword>
<dbReference type="STRING" id="7868.ENSCMIP00000017193"/>
<gene>
    <name evidence="7" type="primary">LOC103188752</name>
</gene>
<dbReference type="SUPFAM" id="SSF52540">
    <property type="entry name" value="P-loop containing nucleoside triphosphate hydrolases"/>
    <property type="match status" value="1"/>
</dbReference>
<evidence type="ECO:0000256" key="4">
    <source>
        <dbReference type="ARBA" id="ARBA00067123"/>
    </source>
</evidence>
<feature type="domain" description="AIG1-type G" evidence="6">
    <location>
        <begin position="7"/>
        <end position="214"/>
    </location>
</feature>